<name>A0AAW2XPR5_9LAMI</name>
<gene>
    <name evidence="2" type="ORF">Slati_0940200</name>
</gene>
<organism evidence="2">
    <name type="scientific">Sesamum latifolium</name>
    <dbReference type="NCBI Taxonomy" id="2727402"/>
    <lineage>
        <taxon>Eukaryota</taxon>
        <taxon>Viridiplantae</taxon>
        <taxon>Streptophyta</taxon>
        <taxon>Embryophyta</taxon>
        <taxon>Tracheophyta</taxon>
        <taxon>Spermatophyta</taxon>
        <taxon>Magnoliopsida</taxon>
        <taxon>eudicotyledons</taxon>
        <taxon>Gunneridae</taxon>
        <taxon>Pentapetalae</taxon>
        <taxon>asterids</taxon>
        <taxon>lamiids</taxon>
        <taxon>Lamiales</taxon>
        <taxon>Pedaliaceae</taxon>
        <taxon>Sesamum</taxon>
    </lineage>
</organism>
<evidence type="ECO:0000313" key="2">
    <source>
        <dbReference type="EMBL" id="KAL0456010.1"/>
    </source>
</evidence>
<feature type="domain" description="Tf2-1-like SH3-like" evidence="1">
    <location>
        <begin position="17"/>
        <end position="81"/>
    </location>
</feature>
<proteinExistence type="predicted"/>
<dbReference type="InterPro" id="IPR056924">
    <property type="entry name" value="SH3_Tf2-1"/>
</dbReference>
<reference evidence="2" key="2">
    <citation type="journal article" date="2024" name="Plant">
        <title>Genomic evolution and insights into agronomic trait innovations of Sesamum species.</title>
        <authorList>
            <person name="Miao H."/>
            <person name="Wang L."/>
            <person name="Qu L."/>
            <person name="Liu H."/>
            <person name="Sun Y."/>
            <person name="Le M."/>
            <person name="Wang Q."/>
            <person name="Wei S."/>
            <person name="Zheng Y."/>
            <person name="Lin W."/>
            <person name="Duan Y."/>
            <person name="Cao H."/>
            <person name="Xiong S."/>
            <person name="Wang X."/>
            <person name="Wei L."/>
            <person name="Li C."/>
            <person name="Ma Q."/>
            <person name="Ju M."/>
            <person name="Zhao R."/>
            <person name="Li G."/>
            <person name="Mu C."/>
            <person name="Tian Q."/>
            <person name="Mei H."/>
            <person name="Zhang T."/>
            <person name="Gao T."/>
            <person name="Zhang H."/>
        </authorList>
    </citation>
    <scope>NUCLEOTIDE SEQUENCE</scope>
    <source>
        <strain evidence="2">KEN1</strain>
    </source>
</reference>
<dbReference type="AlphaFoldDB" id="A0AAW2XPR5"/>
<dbReference type="PANTHER" id="PTHR46148">
    <property type="entry name" value="CHROMO DOMAIN-CONTAINING PROTEIN"/>
    <property type="match status" value="1"/>
</dbReference>
<dbReference type="Pfam" id="PF24626">
    <property type="entry name" value="SH3_Tf2-1"/>
    <property type="match status" value="1"/>
</dbReference>
<sequence length="183" mass="21349">MKLYADKKISEREFEVGDEVFLKLQPYRQTSVSLKKRLKLSAKYFGPYRVIERVGKEAYKLELPPGSKIHSIFHVSLLKKKVGSKYFPSVNLPEFEDKIFKVYPVAILPMRLIPRNNVGVPQVLIQWSHASPTKLPRRITLLLLQDFQTLILKDKDPKTKGGMSHFRAKMRLLRWTVQLKRST</sequence>
<dbReference type="PANTHER" id="PTHR46148:SF52">
    <property type="entry name" value="OS04G0603800 PROTEIN"/>
    <property type="match status" value="1"/>
</dbReference>
<dbReference type="EMBL" id="JACGWN010000003">
    <property type="protein sequence ID" value="KAL0456010.1"/>
    <property type="molecule type" value="Genomic_DNA"/>
</dbReference>
<accession>A0AAW2XPR5</accession>
<evidence type="ECO:0000259" key="1">
    <source>
        <dbReference type="Pfam" id="PF24626"/>
    </source>
</evidence>
<reference evidence="2" key="1">
    <citation type="submission" date="2020-06" db="EMBL/GenBank/DDBJ databases">
        <authorList>
            <person name="Li T."/>
            <person name="Hu X."/>
            <person name="Zhang T."/>
            <person name="Song X."/>
            <person name="Zhang H."/>
            <person name="Dai N."/>
            <person name="Sheng W."/>
            <person name="Hou X."/>
            <person name="Wei L."/>
        </authorList>
    </citation>
    <scope>NUCLEOTIDE SEQUENCE</scope>
    <source>
        <strain evidence="2">KEN1</strain>
        <tissue evidence="2">Leaf</tissue>
    </source>
</reference>
<protein>
    <recommendedName>
        <fullName evidence="1">Tf2-1-like SH3-like domain-containing protein</fullName>
    </recommendedName>
</protein>
<comment type="caution">
    <text evidence="2">The sequence shown here is derived from an EMBL/GenBank/DDBJ whole genome shotgun (WGS) entry which is preliminary data.</text>
</comment>